<comment type="similarity">
    <text evidence="2 9">Belongs to the short-chain dehydrogenases/reductases (SDR) family.</text>
</comment>
<dbReference type="GO" id="GO:0008667">
    <property type="term" value="F:2,3-dihydro-2,3-dihydroxybenzoate dehydrogenase activity"/>
    <property type="evidence" value="ECO:0007669"/>
    <property type="project" value="UniProtKB-UniRule"/>
</dbReference>
<comment type="pathway">
    <text evidence="1">Siderophore biosynthesis.</text>
</comment>
<comment type="caution">
    <text evidence="10">The sequence shown here is derived from an EMBL/GenBank/DDBJ whole genome shotgun (WGS) entry which is preliminary data.</text>
</comment>
<comment type="catalytic activity">
    <reaction evidence="5">
        <text>(2S,3S)-2,3-dihydroxy-2,3-dihydrobenzoate + NAD(+) = 2,3-dihydroxybenzoate + NADH + H(+)</text>
        <dbReference type="Rhea" id="RHEA:23824"/>
        <dbReference type="ChEBI" id="CHEBI:15378"/>
        <dbReference type="ChEBI" id="CHEBI:36654"/>
        <dbReference type="ChEBI" id="CHEBI:57540"/>
        <dbReference type="ChEBI" id="CHEBI:57945"/>
        <dbReference type="ChEBI" id="CHEBI:58764"/>
        <dbReference type="EC" id="1.3.1.28"/>
    </reaction>
</comment>
<evidence type="ECO:0000313" key="11">
    <source>
        <dbReference type="Proteomes" id="UP000028875"/>
    </source>
</evidence>
<dbReference type="SUPFAM" id="SSF51735">
    <property type="entry name" value="NAD(P)-binding Rossmann-fold domains"/>
    <property type="match status" value="1"/>
</dbReference>
<evidence type="ECO:0000256" key="3">
    <source>
        <dbReference type="ARBA" id="ARBA00023002"/>
    </source>
</evidence>
<dbReference type="GO" id="GO:0019290">
    <property type="term" value="P:siderophore biosynthetic process"/>
    <property type="evidence" value="ECO:0007669"/>
    <property type="project" value="InterPro"/>
</dbReference>
<dbReference type="InterPro" id="IPR002347">
    <property type="entry name" value="SDR_fam"/>
</dbReference>
<accession>A0A024QBN4</accession>
<dbReference type="InterPro" id="IPR036291">
    <property type="entry name" value="NAD(P)-bd_dom_sf"/>
</dbReference>
<keyword evidence="4" id="KW-0520">NAD</keyword>
<reference evidence="10 11" key="1">
    <citation type="submission" date="2014-03" db="EMBL/GenBank/DDBJ databases">
        <authorList>
            <person name="Urmite Genomes U."/>
        </authorList>
    </citation>
    <scope>NUCLEOTIDE SEQUENCE [LARGE SCALE GENOMIC DNA]</scope>
    <source>
        <strain evidence="10 11">Vm-5</strain>
    </source>
</reference>
<evidence type="ECO:0000256" key="2">
    <source>
        <dbReference type="ARBA" id="ARBA00006484"/>
    </source>
</evidence>
<dbReference type="PROSITE" id="PS00061">
    <property type="entry name" value="ADH_SHORT"/>
    <property type="match status" value="1"/>
</dbReference>
<dbReference type="EC" id="1.3.1.28" evidence="6 8"/>
<evidence type="ECO:0000256" key="6">
    <source>
        <dbReference type="ARBA" id="ARBA00066334"/>
    </source>
</evidence>
<dbReference type="NCBIfam" id="NF006074">
    <property type="entry name" value="PRK08220.1"/>
    <property type="match status" value="1"/>
</dbReference>
<dbReference type="PRINTS" id="PR00080">
    <property type="entry name" value="SDRFAMILY"/>
</dbReference>
<dbReference type="Gene3D" id="3.40.50.720">
    <property type="entry name" value="NAD(P)-binding Rossmann-like Domain"/>
    <property type="match status" value="1"/>
</dbReference>
<protein>
    <recommendedName>
        <fullName evidence="7 8">2,3-dihydro-2,3-dihydroxybenzoate dehydrogenase</fullName>
        <ecNumber evidence="6 8">1.3.1.28</ecNumber>
    </recommendedName>
</protein>
<evidence type="ECO:0000313" key="10">
    <source>
        <dbReference type="EMBL" id="CDQ39351.1"/>
    </source>
</evidence>
<sequence length="261" mass="28260">MQFTGIKGKVAVVIGASGGMGQSIVEQLSDNGAYVVAIDNQKDKLYSFVSDLQQKGIQLASCPLDIRDYDEVEKTIETIERDVGPIEILIHAAGVLYLDEVVSLPKTNWDTTFAINTTGVFHIAQAVSRRMIPRQKGSMVIVSSNAARMPRMSMAAYAASKAATTMFVKCLGLELAQHHIRCNIVSPGSTETDMLKQLWKDEQGEQISISGTAEEYRLGIPLGKIGHPLDVTRTVLFLTSDMAGHITMEDICVDGGATLGL</sequence>
<dbReference type="PRINTS" id="PR01397">
    <property type="entry name" value="DHBDHDRGNASE"/>
</dbReference>
<dbReference type="EMBL" id="CCDP010000001">
    <property type="protein sequence ID" value="CDQ39351.1"/>
    <property type="molecule type" value="Genomic_DNA"/>
</dbReference>
<reference evidence="11" key="2">
    <citation type="submission" date="2014-05" db="EMBL/GenBank/DDBJ databases">
        <title>Draft genome sequence of Virgibacillus massiliensis Vm-5.</title>
        <authorList>
            <person name="Khelaifia S."/>
            <person name="Croce O."/>
            <person name="Lagier J.C."/>
            <person name="Raoult D."/>
        </authorList>
    </citation>
    <scope>NUCLEOTIDE SEQUENCE [LARGE SCALE GENOMIC DNA]</scope>
    <source>
        <strain evidence="11">Vm-5</strain>
    </source>
</reference>
<dbReference type="InterPro" id="IPR003560">
    <property type="entry name" value="DHB_DH"/>
</dbReference>
<dbReference type="OrthoDB" id="112777at2"/>
<evidence type="ECO:0000256" key="9">
    <source>
        <dbReference type="RuleBase" id="RU000363"/>
    </source>
</evidence>
<name>A0A024QBN4_9BACI</name>
<dbReference type="FunFam" id="3.40.50.720:FF:000160">
    <property type="entry name" value="2,3-dihydro-2,3-dihydroxybenzoate dehydrogenase"/>
    <property type="match status" value="1"/>
</dbReference>
<evidence type="ECO:0000256" key="1">
    <source>
        <dbReference type="ARBA" id="ARBA00004924"/>
    </source>
</evidence>
<evidence type="ECO:0000256" key="8">
    <source>
        <dbReference type="NCBIfam" id="TIGR04316"/>
    </source>
</evidence>
<keyword evidence="11" id="KW-1185">Reference proteome</keyword>
<dbReference type="RefSeq" id="WP_021290894.1">
    <property type="nucleotide sequence ID" value="NZ_BNER01000002.1"/>
</dbReference>
<evidence type="ECO:0000256" key="5">
    <source>
        <dbReference type="ARBA" id="ARBA00052874"/>
    </source>
</evidence>
<dbReference type="STRING" id="1462526.BN990_01646"/>
<organism evidence="10 11">
    <name type="scientific">Virgibacillus massiliensis</name>
    <dbReference type="NCBI Taxonomy" id="1462526"/>
    <lineage>
        <taxon>Bacteria</taxon>
        <taxon>Bacillati</taxon>
        <taxon>Bacillota</taxon>
        <taxon>Bacilli</taxon>
        <taxon>Bacillales</taxon>
        <taxon>Bacillaceae</taxon>
        <taxon>Virgibacillus</taxon>
    </lineage>
</organism>
<dbReference type="Proteomes" id="UP000028875">
    <property type="component" value="Unassembled WGS sequence"/>
</dbReference>
<evidence type="ECO:0000256" key="4">
    <source>
        <dbReference type="ARBA" id="ARBA00023027"/>
    </source>
</evidence>
<keyword evidence="3" id="KW-0560">Oxidoreductase</keyword>
<gene>
    <name evidence="10" type="primary">dhbA</name>
    <name evidence="10" type="ORF">BN990_01646</name>
</gene>
<dbReference type="PANTHER" id="PTHR43669">
    <property type="entry name" value="5-KETO-D-GLUCONATE 5-REDUCTASE"/>
    <property type="match status" value="1"/>
</dbReference>
<dbReference type="AlphaFoldDB" id="A0A024QBN4"/>
<evidence type="ECO:0000256" key="7">
    <source>
        <dbReference type="ARBA" id="ARBA00067530"/>
    </source>
</evidence>
<dbReference type="Pfam" id="PF00106">
    <property type="entry name" value="adh_short"/>
    <property type="match status" value="1"/>
</dbReference>
<proteinExistence type="inferred from homology"/>
<dbReference type="NCBIfam" id="TIGR04316">
    <property type="entry name" value="dhbA_paeA"/>
    <property type="match status" value="1"/>
</dbReference>
<dbReference type="PANTHER" id="PTHR43669:SF3">
    <property type="entry name" value="ALCOHOL DEHYDROGENASE, PUTATIVE (AFU_ORTHOLOGUE AFUA_3G03445)-RELATED"/>
    <property type="match status" value="1"/>
</dbReference>
<dbReference type="eggNOG" id="COG1028">
    <property type="taxonomic scope" value="Bacteria"/>
</dbReference>
<dbReference type="InterPro" id="IPR020904">
    <property type="entry name" value="Sc_DH/Rdtase_CS"/>
</dbReference>